<evidence type="ECO:0000313" key="4">
    <source>
        <dbReference type="Proteomes" id="UP001151699"/>
    </source>
</evidence>
<dbReference type="AlphaFoldDB" id="A0A9Q0N434"/>
<evidence type="ECO:0000256" key="2">
    <source>
        <dbReference type="SAM" id="Phobius"/>
    </source>
</evidence>
<feature type="non-terminal residue" evidence="3">
    <location>
        <position position="365"/>
    </location>
</feature>
<reference evidence="3" key="1">
    <citation type="submission" date="2022-07" db="EMBL/GenBank/DDBJ databases">
        <authorList>
            <person name="Trinca V."/>
            <person name="Uliana J.V.C."/>
            <person name="Torres T.T."/>
            <person name="Ward R.J."/>
            <person name="Monesi N."/>
        </authorList>
    </citation>
    <scope>NUCLEOTIDE SEQUENCE</scope>
    <source>
        <strain evidence="3">HSMRA1968</strain>
        <tissue evidence="3">Whole embryos</tissue>
    </source>
</reference>
<proteinExistence type="inferred from homology"/>
<dbReference type="PANTHER" id="PTHR43802:SF1">
    <property type="entry name" value="IP11341P-RELATED"/>
    <property type="match status" value="1"/>
</dbReference>
<dbReference type="PANTHER" id="PTHR43802">
    <property type="entry name" value="ENOYL-COA HYDRATASE"/>
    <property type="match status" value="1"/>
</dbReference>
<keyword evidence="2" id="KW-0812">Transmembrane</keyword>
<dbReference type="InterPro" id="IPR004345">
    <property type="entry name" value="TB2_DP1_HVA22"/>
</dbReference>
<comment type="caution">
    <text evidence="3">The sequence shown here is derived from an EMBL/GenBank/DDBJ whole genome shotgun (WGS) entry which is preliminary data.</text>
</comment>
<dbReference type="SUPFAM" id="SSF52096">
    <property type="entry name" value="ClpP/crotonase"/>
    <property type="match status" value="1"/>
</dbReference>
<dbReference type="Pfam" id="PF00378">
    <property type="entry name" value="ECH_1"/>
    <property type="match status" value="1"/>
</dbReference>
<name>A0A9Q0N434_9DIPT</name>
<keyword evidence="2" id="KW-0472">Membrane</keyword>
<dbReference type="Pfam" id="PF03134">
    <property type="entry name" value="TB2_DP1_HVA22"/>
    <property type="match status" value="1"/>
</dbReference>
<feature type="transmembrane region" description="Helical" evidence="2">
    <location>
        <begin position="277"/>
        <end position="296"/>
    </location>
</feature>
<dbReference type="Proteomes" id="UP001151699">
    <property type="component" value="Chromosome B"/>
</dbReference>
<dbReference type="Gene3D" id="3.90.226.10">
    <property type="entry name" value="2-enoyl-CoA Hydratase, Chain A, domain 1"/>
    <property type="match status" value="1"/>
</dbReference>
<sequence length="365" mass="40456">MQKRNAINQEMAHKICEAITNFENDESSTVGVIHGIGGSFSSGYDINDLQSDTLKLEHLLGNPEGTVGPTRRIIKKPMVCGISGFCIANGLELALMCDLRVVEEDAILGFLNRRFGVPCMDGGTVRLPAIVGLSRALDLVLSGKIVTAKEAFEIGLANRIVATGTALGQSINLANSIAKFPQASLNHDRNGIYSSESLNDSLHDNTKPWTSPLDFAEQKTGVPRVYMVIGGTVGCVLYLVFGYAAQLLCNAISVAYPAYISIRAIESHDKMDDTKWLTYWVLYAIFSVIEFFSLFLTNFIPFYFLLKCVFFIWCMLPIENNGSIIIYNRIIRPQFQKYHQNTDKFIDNLANKAKDAVTDVLNKNK</sequence>
<comment type="similarity">
    <text evidence="1">Belongs to the enoyl-CoA hydratase/isomerase family.</text>
</comment>
<dbReference type="InterPro" id="IPR001753">
    <property type="entry name" value="Enoyl-CoA_hydra/iso"/>
</dbReference>
<feature type="transmembrane region" description="Helical" evidence="2">
    <location>
        <begin position="302"/>
        <end position="327"/>
    </location>
</feature>
<feature type="transmembrane region" description="Helical" evidence="2">
    <location>
        <begin position="225"/>
        <end position="256"/>
    </location>
</feature>
<protein>
    <submittedName>
        <fullName evidence="3">Receptor expression-enhancing protein 5</fullName>
    </submittedName>
</protein>
<accession>A0A9Q0N434</accession>
<dbReference type="CDD" id="cd06558">
    <property type="entry name" value="crotonase-like"/>
    <property type="match status" value="1"/>
</dbReference>
<organism evidence="3 4">
    <name type="scientific">Pseudolycoriella hygida</name>
    <dbReference type="NCBI Taxonomy" id="35572"/>
    <lineage>
        <taxon>Eukaryota</taxon>
        <taxon>Metazoa</taxon>
        <taxon>Ecdysozoa</taxon>
        <taxon>Arthropoda</taxon>
        <taxon>Hexapoda</taxon>
        <taxon>Insecta</taxon>
        <taxon>Pterygota</taxon>
        <taxon>Neoptera</taxon>
        <taxon>Endopterygota</taxon>
        <taxon>Diptera</taxon>
        <taxon>Nematocera</taxon>
        <taxon>Sciaroidea</taxon>
        <taxon>Sciaridae</taxon>
        <taxon>Pseudolycoriella</taxon>
    </lineage>
</organism>
<keyword evidence="4" id="KW-1185">Reference proteome</keyword>
<evidence type="ECO:0000256" key="1">
    <source>
        <dbReference type="ARBA" id="ARBA00005254"/>
    </source>
</evidence>
<evidence type="ECO:0000313" key="3">
    <source>
        <dbReference type="EMBL" id="KAJ6643218.1"/>
    </source>
</evidence>
<dbReference type="EMBL" id="WJQU01000002">
    <property type="protein sequence ID" value="KAJ6643218.1"/>
    <property type="molecule type" value="Genomic_DNA"/>
</dbReference>
<keyword evidence="2" id="KW-1133">Transmembrane helix</keyword>
<keyword evidence="3" id="KW-0675">Receptor</keyword>
<gene>
    <name evidence="3" type="primary">REEP5_1</name>
    <name evidence="3" type="ORF">Bhyg_08175</name>
</gene>
<dbReference type="OrthoDB" id="10009287at2759"/>
<dbReference type="InterPro" id="IPR029045">
    <property type="entry name" value="ClpP/crotonase-like_dom_sf"/>
</dbReference>